<keyword evidence="5" id="KW-0800">Toxin</keyword>
<dbReference type="GO" id="GO:0090729">
    <property type="term" value="F:toxin activity"/>
    <property type="evidence" value="ECO:0007669"/>
    <property type="project" value="UniProtKB-KW"/>
</dbReference>
<dbReference type="Pfam" id="PF01850">
    <property type="entry name" value="PIN"/>
    <property type="match status" value="1"/>
</dbReference>
<accession>A0A4R8IZ33</accession>
<protein>
    <recommendedName>
        <fullName evidence="5">Ribonuclease VapC</fullName>
        <shortName evidence="5">RNase VapC</shortName>
        <ecNumber evidence="5">3.1.-.-</ecNumber>
    </recommendedName>
    <alternativeName>
        <fullName evidence="5">Toxin VapC</fullName>
    </alternativeName>
</protein>
<keyword evidence="8" id="KW-1185">Reference proteome</keyword>
<dbReference type="InterPro" id="IPR002716">
    <property type="entry name" value="PIN_dom"/>
</dbReference>
<dbReference type="Gene3D" id="3.40.50.1010">
    <property type="entry name" value="5'-nuclease"/>
    <property type="match status" value="1"/>
</dbReference>
<comment type="function">
    <text evidence="5">Toxic component of a toxin-antitoxin (TA) system. An RNase.</text>
</comment>
<dbReference type="RefSeq" id="WP_134081910.1">
    <property type="nucleotide sequence ID" value="NZ_SOQX01000002.1"/>
</dbReference>
<comment type="caution">
    <text evidence="5">Lacks conserved residue(s) required for the propagation of feature annotation.</text>
</comment>
<name>A0A4R8IZ33_9GAMM</name>
<keyword evidence="5" id="KW-0460">Magnesium</keyword>
<organism evidence="7 8">
    <name type="scientific">Thiohalophilus thiocyanatoxydans</name>
    <dbReference type="NCBI Taxonomy" id="381308"/>
    <lineage>
        <taxon>Bacteria</taxon>
        <taxon>Pseudomonadati</taxon>
        <taxon>Pseudomonadota</taxon>
        <taxon>Gammaproteobacteria</taxon>
        <taxon>Thiohalomonadales</taxon>
        <taxon>Thiohalophilaceae</taxon>
        <taxon>Thiohalophilus</taxon>
    </lineage>
</organism>
<dbReference type="EMBL" id="SOQX01000002">
    <property type="protein sequence ID" value="TDY02713.1"/>
    <property type="molecule type" value="Genomic_DNA"/>
</dbReference>
<feature type="binding site" evidence="5">
    <location>
        <position position="5"/>
    </location>
    <ligand>
        <name>Mg(2+)</name>
        <dbReference type="ChEBI" id="CHEBI:18420"/>
    </ligand>
</feature>
<dbReference type="EC" id="3.1.-.-" evidence="5"/>
<evidence type="ECO:0000313" key="8">
    <source>
        <dbReference type="Proteomes" id="UP000294914"/>
    </source>
</evidence>
<gene>
    <name evidence="5" type="primary">vapC</name>
    <name evidence="7" type="ORF">EDC23_1090</name>
</gene>
<keyword evidence="2 5" id="KW-0540">Nuclease</keyword>
<reference evidence="7 8" key="1">
    <citation type="submission" date="2019-03" db="EMBL/GenBank/DDBJ databases">
        <title>Genomic Encyclopedia of Type Strains, Phase IV (KMG-IV): sequencing the most valuable type-strain genomes for metagenomic binning, comparative biology and taxonomic classification.</title>
        <authorList>
            <person name="Goeker M."/>
        </authorList>
    </citation>
    <scope>NUCLEOTIDE SEQUENCE [LARGE SCALE GENOMIC DNA]</scope>
    <source>
        <strain evidence="7 8">DSM 16326</strain>
    </source>
</reference>
<dbReference type="GO" id="GO:0000287">
    <property type="term" value="F:magnesium ion binding"/>
    <property type="evidence" value="ECO:0007669"/>
    <property type="project" value="UniProtKB-UniRule"/>
</dbReference>
<evidence type="ECO:0000256" key="3">
    <source>
        <dbReference type="ARBA" id="ARBA00022723"/>
    </source>
</evidence>
<dbReference type="GO" id="GO:0004540">
    <property type="term" value="F:RNA nuclease activity"/>
    <property type="evidence" value="ECO:0007669"/>
    <property type="project" value="InterPro"/>
</dbReference>
<dbReference type="OrthoDB" id="6365530at2"/>
<evidence type="ECO:0000259" key="6">
    <source>
        <dbReference type="Pfam" id="PF01850"/>
    </source>
</evidence>
<evidence type="ECO:0000256" key="1">
    <source>
        <dbReference type="ARBA" id="ARBA00022649"/>
    </source>
</evidence>
<dbReference type="InterPro" id="IPR022907">
    <property type="entry name" value="VapC_family"/>
</dbReference>
<dbReference type="GO" id="GO:0016787">
    <property type="term" value="F:hydrolase activity"/>
    <property type="evidence" value="ECO:0007669"/>
    <property type="project" value="UniProtKB-KW"/>
</dbReference>
<dbReference type="SUPFAM" id="SSF88723">
    <property type="entry name" value="PIN domain-like"/>
    <property type="match status" value="1"/>
</dbReference>
<proteinExistence type="inferred from homology"/>
<feature type="domain" description="PIN" evidence="6">
    <location>
        <begin position="3"/>
        <end position="130"/>
    </location>
</feature>
<evidence type="ECO:0000313" key="7">
    <source>
        <dbReference type="EMBL" id="TDY02713.1"/>
    </source>
</evidence>
<comment type="caution">
    <text evidence="7">The sequence shown here is derived from an EMBL/GenBank/DDBJ whole genome shotgun (WGS) entry which is preliminary data.</text>
</comment>
<sequence>MLYIDTSALLPYYRQEPASQQVQALFSAQRSPVLISRLTKLELASALARWVRTGELSEVQANRIEAAFNEDCDEGRFIVKALTGQQFERANHWLLTRKTALRSLNALHLACAAGNEAILVTGDEALFKAAEFLGLRVRWP</sequence>
<dbReference type="AlphaFoldDB" id="A0A4R8IZ33"/>
<evidence type="ECO:0000256" key="4">
    <source>
        <dbReference type="ARBA" id="ARBA00022801"/>
    </source>
</evidence>
<evidence type="ECO:0000256" key="2">
    <source>
        <dbReference type="ARBA" id="ARBA00022722"/>
    </source>
</evidence>
<dbReference type="CDD" id="cd09874">
    <property type="entry name" value="PIN_MT3492-like"/>
    <property type="match status" value="1"/>
</dbReference>
<comment type="cofactor">
    <cofactor evidence="5">
        <name>Mg(2+)</name>
        <dbReference type="ChEBI" id="CHEBI:18420"/>
    </cofactor>
</comment>
<comment type="similarity">
    <text evidence="5">Belongs to the PINc/VapC protein family.</text>
</comment>
<keyword evidence="3 5" id="KW-0479">Metal-binding</keyword>
<evidence type="ECO:0000256" key="5">
    <source>
        <dbReference type="HAMAP-Rule" id="MF_00265"/>
    </source>
</evidence>
<keyword evidence="4 5" id="KW-0378">Hydrolase</keyword>
<dbReference type="Proteomes" id="UP000294914">
    <property type="component" value="Unassembled WGS sequence"/>
</dbReference>
<dbReference type="InterPro" id="IPR029060">
    <property type="entry name" value="PIN-like_dom_sf"/>
</dbReference>
<dbReference type="HAMAP" id="MF_00265">
    <property type="entry name" value="VapC_Nob1"/>
    <property type="match status" value="1"/>
</dbReference>
<keyword evidence="1 5" id="KW-1277">Toxin-antitoxin system</keyword>